<dbReference type="Pfam" id="PF00126">
    <property type="entry name" value="HTH_1"/>
    <property type="match status" value="1"/>
</dbReference>
<dbReference type="InterPro" id="IPR050950">
    <property type="entry name" value="HTH-type_LysR_regulators"/>
</dbReference>
<evidence type="ECO:0000313" key="6">
    <source>
        <dbReference type="EMBL" id="MBR0654547.1"/>
    </source>
</evidence>
<dbReference type="PANTHER" id="PTHR30419">
    <property type="entry name" value="HTH-TYPE TRANSCRIPTIONAL REGULATOR YBHD"/>
    <property type="match status" value="1"/>
</dbReference>
<proteinExistence type="inferred from homology"/>
<sequence length="315" mass="33434">MTLEGPVLEFRDLVRIEAIAAEGGVGKAARALGMTQPALTRAVTAIEALLRAPLFRRSRRGMEPTDLCRTILADASDILVRMRALHERIGAVRGGSGEELVVAAGPFPFETTCVAAAVAFARAMPRVRLRLDILPWPAALAALRAGTADLAVITGHEVSDGAEFAIDSLPSQPLLLVVRSGHPLTRRARPTLAEALRFPLVTTAHLSTRMHAALAEIRAASAGRHPDMAFPAMLMEPMGAWVRVVRASDAVAIVTHAPVEEAVAAGQLVVLPVGAPWLATSHVVLRNWRRARSEASDAYLLALREAAGASAAVRP</sequence>
<dbReference type="InterPro" id="IPR036390">
    <property type="entry name" value="WH_DNA-bd_sf"/>
</dbReference>
<evidence type="ECO:0000259" key="5">
    <source>
        <dbReference type="PROSITE" id="PS50931"/>
    </source>
</evidence>
<organism evidence="6 7">
    <name type="scientific">Plastoroseomonas arctica</name>
    <dbReference type="NCBI Taxonomy" id="1509237"/>
    <lineage>
        <taxon>Bacteria</taxon>
        <taxon>Pseudomonadati</taxon>
        <taxon>Pseudomonadota</taxon>
        <taxon>Alphaproteobacteria</taxon>
        <taxon>Acetobacterales</taxon>
        <taxon>Acetobacteraceae</taxon>
        <taxon>Plastoroseomonas</taxon>
    </lineage>
</organism>
<accession>A0AAF1JVE8</accession>
<dbReference type="GO" id="GO:0003677">
    <property type="term" value="F:DNA binding"/>
    <property type="evidence" value="ECO:0007669"/>
    <property type="project" value="UniProtKB-KW"/>
</dbReference>
<dbReference type="Gene3D" id="3.40.190.290">
    <property type="match status" value="1"/>
</dbReference>
<dbReference type="InterPro" id="IPR005119">
    <property type="entry name" value="LysR_subst-bd"/>
</dbReference>
<dbReference type="CDD" id="cd05466">
    <property type="entry name" value="PBP2_LTTR_substrate"/>
    <property type="match status" value="1"/>
</dbReference>
<comment type="similarity">
    <text evidence="1">Belongs to the LysR transcriptional regulatory family.</text>
</comment>
<dbReference type="GO" id="GO:0005829">
    <property type="term" value="C:cytosol"/>
    <property type="evidence" value="ECO:0007669"/>
    <property type="project" value="TreeGrafter"/>
</dbReference>
<comment type="caution">
    <text evidence="6">The sequence shown here is derived from an EMBL/GenBank/DDBJ whole genome shotgun (WGS) entry which is preliminary data.</text>
</comment>
<keyword evidence="3" id="KW-0238">DNA-binding</keyword>
<dbReference type="RefSeq" id="WP_211873363.1">
    <property type="nucleotide sequence ID" value="NZ_JAAEDH010000004.1"/>
</dbReference>
<dbReference type="Gene3D" id="1.10.10.10">
    <property type="entry name" value="Winged helix-like DNA-binding domain superfamily/Winged helix DNA-binding domain"/>
    <property type="match status" value="1"/>
</dbReference>
<protein>
    <submittedName>
        <fullName evidence="6">LysR family transcriptional regulator</fullName>
    </submittedName>
</protein>
<evidence type="ECO:0000313" key="7">
    <source>
        <dbReference type="Proteomes" id="UP001196068"/>
    </source>
</evidence>
<evidence type="ECO:0000256" key="2">
    <source>
        <dbReference type="ARBA" id="ARBA00023015"/>
    </source>
</evidence>
<evidence type="ECO:0000256" key="1">
    <source>
        <dbReference type="ARBA" id="ARBA00009437"/>
    </source>
</evidence>
<dbReference type="SUPFAM" id="SSF46785">
    <property type="entry name" value="Winged helix' DNA-binding domain"/>
    <property type="match status" value="1"/>
</dbReference>
<reference evidence="6" key="1">
    <citation type="submission" date="2020-01" db="EMBL/GenBank/DDBJ databases">
        <authorList>
            <person name="Rat A."/>
        </authorList>
    </citation>
    <scope>NUCLEOTIDE SEQUENCE</scope>
    <source>
        <strain evidence="6">LMG 28251</strain>
    </source>
</reference>
<dbReference type="Pfam" id="PF03466">
    <property type="entry name" value="LysR_substrate"/>
    <property type="match status" value="1"/>
</dbReference>
<name>A0AAF1JVE8_9PROT</name>
<feature type="domain" description="HTH lysR-type" evidence="5">
    <location>
        <begin position="8"/>
        <end position="65"/>
    </location>
</feature>
<dbReference type="PRINTS" id="PR00039">
    <property type="entry name" value="HTHLYSR"/>
</dbReference>
<dbReference type="EMBL" id="JAAEDH010000004">
    <property type="protein sequence ID" value="MBR0654547.1"/>
    <property type="molecule type" value="Genomic_DNA"/>
</dbReference>
<dbReference type="GO" id="GO:0003700">
    <property type="term" value="F:DNA-binding transcription factor activity"/>
    <property type="evidence" value="ECO:0007669"/>
    <property type="project" value="InterPro"/>
</dbReference>
<keyword evidence="7" id="KW-1185">Reference proteome</keyword>
<keyword evidence="2" id="KW-0805">Transcription regulation</keyword>
<gene>
    <name evidence="6" type="ORF">GXW79_05585</name>
</gene>
<dbReference type="InterPro" id="IPR000847">
    <property type="entry name" value="LysR_HTH_N"/>
</dbReference>
<evidence type="ECO:0000256" key="3">
    <source>
        <dbReference type="ARBA" id="ARBA00023125"/>
    </source>
</evidence>
<dbReference type="Proteomes" id="UP001196068">
    <property type="component" value="Unassembled WGS sequence"/>
</dbReference>
<dbReference type="AlphaFoldDB" id="A0AAF1JVE8"/>
<evidence type="ECO:0000256" key="4">
    <source>
        <dbReference type="ARBA" id="ARBA00023163"/>
    </source>
</evidence>
<reference evidence="6" key="2">
    <citation type="journal article" date="2021" name="Syst. Appl. Microbiol.">
        <title>Roseomonas hellenica sp. nov., isolated from roots of wild-growing Alkanna tinctoria.</title>
        <authorList>
            <person name="Rat A."/>
            <person name="Naranjo H.D."/>
            <person name="Lebbe L."/>
            <person name="Cnockaert M."/>
            <person name="Krigas N."/>
            <person name="Grigoriadou K."/>
            <person name="Maloupa E."/>
            <person name="Willems A."/>
        </authorList>
    </citation>
    <scope>NUCLEOTIDE SEQUENCE</scope>
    <source>
        <strain evidence="6">LMG 28251</strain>
    </source>
</reference>
<dbReference type="PROSITE" id="PS50931">
    <property type="entry name" value="HTH_LYSR"/>
    <property type="match status" value="1"/>
</dbReference>
<dbReference type="SUPFAM" id="SSF53850">
    <property type="entry name" value="Periplasmic binding protein-like II"/>
    <property type="match status" value="1"/>
</dbReference>
<keyword evidence="4" id="KW-0804">Transcription</keyword>
<dbReference type="InterPro" id="IPR036388">
    <property type="entry name" value="WH-like_DNA-bd_sf"/>
</dbReference>